<keyword evidence="1" id="KW-0813">Transport</keyword>
<dbReference type="GO" id="GO:0009055">
    <property type="term" value="F:electron transfer activity"/>
    <property type="evidence" value="ECO:0007669"/>
    <property type="project" value="InterPro"/>
</dbReference>
<organism evidence="7 8">
    <name type="scientific">Candidatus Methylobacter titanis</name>
    <dbReference type="NCBI Taxonomy" id="3053457"/>
    <lineage>
        <taxon>Bacteria</taxon>
        <taxon>Pseudomonadati</taxon>
        <taxon>Pseudomonadota</taxon>
        <taxon>Gammaproteobacteria</taxon>
        <taxon>Methylococcales</taxon>
        <taxon>Methylococcaceae</taxon>
        <taxon>Methylobacter</taxon>
    </lineage>
</organism>
<keyword evidence="4" id="KW-0288">FMN</keyword>
<keyword evidence="2" id="KW-0597">Phosphoprotein</keyword>
<feature type="domain" description="FMN-binding" evidence="6">
    <location>
        <begin position="86"/>
        <end position="174"/>
    </location>
</feature>
<proteinExistence type="predicted"/>
<evidence type="ECO:0000256" key="2">
    <source>
        <dbReference type="ARBA" id="ARBA00022553"/>
    </source>
</evidence>
<evidence type="ECO:0000259" key="6">
    <source>
        <dbReference type="SMART" id="SM00900"/>
    </source>
</evidence>
<comment type="caution">
    <text evidence="7">The sequence shown here is derived from an EMBL/GenBank/DDBJ whole genome shotgun (WGS) entry which is preliminary data.</text>
</comment>
<dbReference type="GO" id="GO:0022900">
    <property type="term" value="P:electron transport chain"/>
    <property type="evidence" value="ECO:0007669"/>
    <property type="project" value="InterPro"/>
</dbReference>
<dbReference type="PANTHER" id="PTHR36118:SF1">
    <property type="entry name" value="ION-TRANSLOCATING OXIDOREDUCTASE COMPLEX SUBUNIT G"/>
    <property type="match status" value="1"/>
</dbReference>
<sequence length="184" mass="20888">MKTIRQWGFFMLFLLLLSITLPSYATIFYSKNEALELAFGKEAQVEQLSLFPDEQQSAKIQELAKVKLDSGLFTFYVGKAQDKILGYAAIESTTVRTKPETLMIVLTPEGELRNVTTLAFHEPPEYLPPERWFKQLYKRPLSEMDFNKGVDGISGATLSTRAAITSVRKVMAIYQVMIKNQGKH</sequence>
<evidence type="ECO:0000256" key="3">
    <source>
        <dbReference type="ARBA" id="ARBA00022630"/>
    </source>
</evidence>
<evidence type="ECO:0000313" key="7">
    <source>
        <dbReference type="EMBL" id="MDI1230374.1"/>
    </source>
</evidence>
<evidence type="ECO:0000256" key="1">
    <source>
        <dbReference type="ARBA" id="ARBA00022448"/>
    </source>
</evidence>
<dbReference type="SMART" id="SM00900">
    <property type="entry name" value="FMN_bind"/>
    <property type="match status" value="1"/>
</dbReference>
<dbReference type="Pfam" id="PF04205">
    <property type="entry name" value="FMN_bind"/>
    <property type="match status" value="1"/>
</dbReference>
<dbReference type="GO" id="GO:0010181">
    <property type="term" value="F:FMN binding"/>
    <property type="evidence" value="ECO:0007669"/>
    <property type="project" value="InterPro"/>
</dbReference>
<dbReference type="GO" id="GO:0005886">
    <property type="term" value="C:plasma membrane"/>
    <property type="evidence" value="ECO:0007669"/>
    <property type="project" value="InterPro"/>
</dbReference>
<dbReference type="InterPro" id="IPR010209">
    <property type="entry name" value="Ion_transpt_RnfG/RsxG"/>
</dbReference>
<reference evidence="7" key="1">
    <citation type="submission" date="2023-01" db="EMBL/GenBank/DDBJ databases">
        <title>Biogeochemical cycle of methane in antarctic sediments.</title>
        <authorList>
            <person name="Roldan D.M."/>
            <person name="Menes R.J."/>
        </authorList>
    </citation>
    <scope>NUCLEOTIDE SEQUENCE [LARGE SCALE GENOMIC DNA]</scope>
    <source>
        <strain evidence="7">K-2018 MAG008</strain>
    </source>
</reference>
<dbReference type="InterPro" id="IPR007329">
    <property type="entry name" value="FMN-bd"/>
</dbReference>
<evidence type="ECO:0000256" key="4">
    <source>
        <dbReference type="ARBA" id="ARBA00022643"/>
    </source>
</evidence>
<evidence type="ECO:0000313" key="8">
    <source>
        <dbReference type="Proteomes" id="UP001160519"/>
    </source>
</evidence>
<keyword evidence="5" id="KW-0249">Electron transport</keyword>
<dbReference type="Proteomes" id="UP001160519">
    <property type="component" value="Unassembled WGS sequence"/>
</dbReference>
<keyword evidence="3" id="KW-0285">Flavoprotein</keyword>
<protein>
    <submittedName>
        <fullName evidence="7">FMN-binding protein</fullName>
    </submittedName>
</protein>
<evidence type="ECO:0000256" key="5">
    <source>
        <dbReference type="ARBA" id="ARBA00022982"/>
    </source>
</evidence>
<keyword evidence="8" id="KW-1185">Reference proteome</keyword>
<dbReference type="AlphaFoldDB" id="A0AA43Q605"/>
<accession>A0AA43Q605</accession>
<dbReference type="EMBL" id="JAQSDF010000008">
    <property type="protein sequence ID" value="MDI1230374.1"/>
    <property type="molecule type" value="Genomic_DNA"/>
</dbReference>
<dbReference type="PANTHER" id="PTHR36118">
    <property type="entry name" value="ION-TRANSLOCATING OXIDOREDUCTASE COMPLEX SUBUNIT G"/>
    <property type="match status" value="1"/>
</dbReference>
<gene>
    <name evidence="7" type="ORF">PSU93_04395</name>
</gene>
<name>A0AA43Q605_9GAMM</name>